<name>A0A5E3ZVH5_9ACTN</name>
<reference evidence="3 4" key="1">
    <citation type="submission" date="2019-04" db="EMBL/GenBank/DDBJ databases">
        <authorList>
            <person name="Seth-Smith MB H."/>
            <person name="Seth-Smith H."/>
        </authorList>
    </citation>
    <scope>NUCLEOTIDE SEQUENCE [LARGE SCALE GENOMIC DNA]</scope>
    <source>
        <strain evidence="3">USB-603019</strain>
    </source>
</reference>
<dbReference type="InterPro" id="IPR007210">
    <property type="entry name" value="ABC_Gly_betaine_transp_sub-bd"/>
</dbReference>
<feature type="chain" id="PRO_5039378505" description="ABC-type glycine betaine transport system substrate-binding domain-containing protein" evidence="1">
    <location>
        <begin position="24"/>
        <end position="331"/>
    </location>
</feature>
<dbReference type="GO" id="GO:0043190">
    <property type="term" value="C:ATP-binding cassette (ABC) transporter complex"/>
    <property type="evidence" value="ECO:0007669"/>
    <property type="project" value="InterPro"/>
</dbReference>
<keyword evidence="1" id="KW-0732">Signal</keyword>
<dbReference type="SUPFAM" id="SSF53850">
    <property type="entry name" value="Periplasmic binding protein-like II"/>
    <property type="match status" value="1"/>
</dbReference>
<evidence type="ECO:0000259" key="2">
    <source>
        <dbReference type="Pfam" id="PF04069"/>
    </source>
</evidence>
<dbReference type="PROSITE" id="PS51257">
    <property type="entry name" value="PROKAR_LIPOPROTEIN"/>
    <property type="match status" value="1"/>
</dbReference>
<protein>
    <recommendedName>
        <fullName evidence="2">ABC-type glycine betaine transport system substrate-binding domain-containing protein</fullName>
    </recommendedName>
</protein>
<evidence type="ECO:0000313" key="3">
    <source>
        <dbReference type="EMBL" id="VHN99939.1"/>
    </source>
</evidence>
<dbReference type="Gene3D" id="3.40.190.120">
    <property type="entry name" value="Osmoprotection protein (prox), domain 2"/>
    <property type="match status" value="1"/>
</dbReference>
<dbReference type="Gene3D" id="3.40.190.10">
    <property type="entry name" value="Periplasmic binding protein-like II"/>
    <property type="match status" value="1"/>
</dbReference>
<organism evidence="3 4">
    <name type="scientific">Lawsonella clevelandensis</name>
    <dbReference type="NCBI Taxonomy" id="1528099"/>
    <lineage>
        <taxon>Bacteria</taxon>
        <taxon>Bacillati</taxon>
        <taxon>Actinomycetota</taxon>
        <taxon>Actinomycetes</taxon>
        <taxon>Mycobacteriales</taxon>
        <taxon>Lawsonellaceae</taxon>
        <taxon>Lawsonella</taxon>
    </lineage>
</organism>
<evidence type="ECO:0000313" key="4">
    <source>
        <dbReference type="Proteomes" id="UP000324288"/>
    </source>
</evidence>
<feature type="domain" description="ABC-type glycine betaine transport system substrate-binding" evidence="2">
    <location>
        <begin position="86"/>
        <end position="303"/>
    </location>
</feature>
<dbReference type="RefSeq" id="WP_172621825.1">
    <property type="nucleotide sequence ID" value="NZ_LR584267.1"/>
</dbReference>
<dbReference type="Proteomes" id="UP000324288">
    <property type="component" value="Chromosome"/>
</dbReference>
<proteinExistence type="predicted"/>
<sequence>MRGHRKLSALACALLLVATGCGRTDKALVPDPVAPIVRVGYSAMAPDYVLAKLYVAALQLRGVPARLDRIESRRAADGVRNVGPGVTQTSSIGHRAKLHAISTGLVDAVPEYTSQLLFAINPDAPILRATVRRDSANPDAEFDPVFAEMTRSLPQETRSLRPSRAERTMVIAVRNKDPHIDGIRTYSQLADRCERFSILIHAYPADVLEMEHWAELVNRHYRCTPKSLLTETTVTSGDDVVLTFASDPLLLSGDWRLLTDDLHSVAAAYIFPLVAKSAVDRPRQLIFDELSEKLTTTDVAELLRVEYRTPDQLDQFITNWLRAKGFSGREK</sequence>
<accession>A0A5E3ZVH5</accession>
<keyword evidence="4" id="KW-1185">Reference proteome</keyword>
<dbReference type="AlphaFoldDB" id="A0A5E3ZVH5"/>
<gene>
    <name evidence="3" type="ORF">LC603019_00349</name>
</gene>
<evidence type="ECO:0000256" key="1">
    <source>
        <dbReference type="SAM" id="SignalP"/>
    </source>
</evidence>
<dbReference type="Pfam" id="PF04069">
    <property type="entry name" value="OpuAC"/>
    <property type="match status" value="1"/>
</dbReference>
<dbReference type="EMBL" id="LR584267">
    <property type="protein sequence ID" value="VHN99939.1"/>
    <property type="molecule type" value="Genomic_DNA"/>
</dbReference>
<feature type="signal peptide" evidence="1">
    <location>
        <begin position="1"/>
        <end position="23"/>
    </location>
</feature>
<dbReference type="GO" id="GO:0022857">
    <property type="term" value="F:transmembrane transporter activity"/>
    <property type="evidence" value="ECO:0007669"/>
    <property type="project" value="InterPro"/>
</dbReference>